<sequence>MKQISLRLDDDLHAFLTEEAKLKKKPLSQHLSELLCERGNLYTTNFNHKIQVRFNLTHLGDLLVLGRHESFNGLYNVMVDSINQGYTVILERHYTNASPTELYTFTDINELATWKNAITTIK</sequence>
<protein>
    <submittedName>
        <fullName evidence="1">Uncharacterized protein</fullName>
    </submittedName>
</protein>
<evidence type="ECO:0000313" key="1">
    <source>
        <dbReference type="EMBL" id="PFD22666.1"/>
    </source>
</evidence>
<accession>A0A9X6VMN6</accession>
<proteinExistence type="predicted"/>
<dbReference type="AlphaFoldDB" id="A0A9X6VMN6"/>
<dbReference type="RefSeq" id="WP_098273054.1">
    <property type="nucleotide sequence ID" value="NZ_NTRC01000007.1"/>
</dbReference>
<dbReference type="EMBL" id="NTRC01000007">
    <property type="protein sequence ID" value="PFD22666.1"/>
    <property type="molecule type" value="Genomic_DNA"/>
</dbReference>
<organism evidence="1 2">
    <name type="scientific">Bacillus cereus</name>
    <dbReference type="NCBI Taxonomy" id="1396"/>
    <lineage>
        <taxon>Bacteria</taxon>
        <taxon>Bacillati</taxon>
        <taxon>Bacillota</taxon>
        <taxon>Bacilli</taxon>
        <taxon>Bacillales</taxon>
        <taxon>Bacillaceae</taxon>
        <taxon>Bacillus</taxon>
        <taxon>Bacillus cereus group</taxon>
    </lineage>
</organism>
<evidence type="ECO:0000313" key="2">
    <source>
        <dbReference type="Proteomes" id="UP000219743"/>
    </source>
</evidence>
<comment type="caution">
    <text evidence="1">The sequence shown here is derived from an EMBL/GenBank/DDBJ whole genome shotgun (WGS) entry which is preliminary data.</text>
</comment>
<gene>
    <name evidence="1" type="ORF">CN263_09130</name>
</gene>
<reference evidence="1 2" key="1">
    <citation type="submission" date="2017-09" db="EMBL/GenBank/DDBJ databases">
        <title>Large-scale bioinformatics analysis of Bacillus genomes uncovers conserved roles of natural products in bacterial physiology.</title>
        <authorList>
            <consortium name="Agbiome Team Llc"/>
            <person name="Bleich R.M."/>
            <person name="Kirk G.J."/>
            <person name="Santa Maria K.C."/>
            <person name="Allen S.E."/>
            <person name="Farag S."/>
            <person name="Shank E.A."/>
            <person name="Bowers A."/>
        </authorList>
    </citation>
    <scope>NUCLEOTIDE SEQUENCE [LARGE SCALE GENOMIC DNA]</scope>
    <source>
        <strain evidence="1 2">AFS024404</strain>
    </source>
</reference>
<name>A0A9X6VMN6_BACCE</name>
<dbReference type="Proteomes" id="UP000219743">
    <property type="component" value="Unassembled WGS sequence"/>
</dbReference>